<evidence type="ECO:0000313" key="13">
    <source>
        <dbReference type="Proteomes" id="UP001652625"/>
    </source>
</evidence>
<dbReference type="PROSITE" id="PS50245">
    <property type="entry name" value="CAP_GLY_2"/>
    <property type="match status" value="1"/>
</dbReference>
<feature type="region of interest" description="Disordered" evidence="10">
    <location>
        <begin position="1451"/>
        <end position="1474"/>
    </location>
</feature>
<evidence type="ECO:0000256" key="2">
    <source>
        <dbReference type="ARBA" id="ARBA00022490"/>
    </source>
</evidence>
<dbReference type="Pfam" id="PF00225">
    <property type="entry name" value="Kinesin"/>
    <property type="match status" value="1"/>
</dbReference>
<dbReference type="PRINTS" id="PR00380">
    <property type="entry name" value="KINESINHEAVY"/>
</dbReference>
<dbReference type="SUPFAM" id="SSF52540">
    <property type="entry name" value="P-loop containing nucleoside triphosphate hydrolases"/>
    <property type="match status" value="1"/>
</dbReference>
<dbReference type="PANTHER" id="PTHR47117">
    <property type="entry name" value="STAR-RELATED LIPID TRANSFER PROTEIN 9"/>
    <property type="match status" value="1"/>
</dbReference>
<organism evidence="13 14">
    <name type="scientific">Hydra vulgaris</name>
    <name type="common">Hydra</name>
    <name type="synonym">Hydra attenuata</name>
    <dbReference type="NCBI Taxonomy" id="6087"/>
    <lineage>
        <taxon>Eukaryota</taxon>
        <taxon>Metazoa</taxon>
        <taxon>Cnidaria</taxon>
        <taxon>Hydrozoa</taxon>
        <taxon>Hydroidolina</taxon>
        <taxon>Anthoathecata</taxon>
        <taxon>Aplanulata</taxon>
        <taxon>Hydridae</taxon>
        <taxon>Hydra</taxon>
    </lineage>
</organism>
<keyword evidence="5 9" id="KW-0067">ATP-binding</keyword>
<dbReference type="RefSeq" id="XP_065651765.1">
    <property type="nucleotide sequence ID" value="XM_065795693.1"/>
</dbReference>
<dbReference type="InterPro" id="IPR019821">
    <property type="entry name" value="Kinesin_motor_CS"/>
</dbReference>
<comment type="subcellular location">
    <subcellularLocation>
        <location evidence="1">Cytoplasm</location>
        <location evidence="1">Cytoskeleton</location>
    </subcellularLocation>
</comment>
<dbReference type="InterPro" id="IPR022164">
    <property type="entry name" value="Kinesin-like"/>
</dbReference>
<dbReference type="InterPro" id="IPR036961">
    <property type="entry name" value="Kinesin_motor_dom_sf"/>
</dbReference>
<dbReference type="InterPro" id="IPR035892">
    <property type="entry name" value="C2_domain_sf"/>
</dbReference>
<feature type="region of interest" description="Disordered" evidence="10">
    <location>
        <begin position="1589"/>
        <end position="1608"/>
    </location>
</feature>
<dbReference type="SMART" id="SM00129">
    <property type="entry name" value="KISc"/>
    <property type="match status" value="1"/>
</dbReference>
<evidence type="ECO:0000256" key="3">
    <source>
        <dbReference type="ARBA" id="ARBA00022701"/>
    </source>
</evidence>
<dbReference type="SUPFAM" id="SSF74924">
    <property type="entry name" value="Cap-Gly domain"/>
    <property type="match status" value="1"/>
</dbReference>
<proteinExistence type="inferred from homology"/>
<dbReference type="Gene3D" id="2.30.30.190">
    <property type="entry name" value="CAP Gly-rich-like domain"/>
    <property type="match status" value="1"/>
</dbReference>
<evidence type="ECO:0000259" key="12">
    <source>
        <dbReference type="PROSITE" id="PS50245"/>
    </source>
</evidence>
<dbReference type="InterPro" id="IPR001752">
    <property type="entry name" value="Kinesin_motor_dom"/>
</dbReference>
<evidence type="ECO:0000256" key="9">
    <source>
        <dbReference type="PROSITE-ProRule" id="PRU00283"/>
    </source>
</evidence>
<comment type="similarity">
    <text evidence="9">Belongs to the TRAFAC class myosin-kinesin ATPase superfamily. Kinesin family.</text>
</comment>
<keyword evidence="13" id="KW-1185">Reference proteome</keyword>
<dbReference type="InterPro" id="IPR036859">
    <property type="entry name" value="CAP-Gly_dom_sf"/>
</dbReference>
<dbReference type="SMART" id="SM00240">
    <property type="entry name" value="FHA"/>
    <property type="match status" value="1"/>
</dbReference>
<dbReference type="Gene3D" id="2.60.200.20">
    <property type="match status" value="1"/>
</dbReference>
<dbReference type="Pfam" id="PF16183">
    <property type="entry name" value="Kinesin_assoc"/>
    <property type="match status" value="1"/>
</dbReference>
<dbReference type="InterPro" id="IPR000938">
    <property type="entry name" value="CAP-Gly_domain"/>
</dbReference>
<dbReference type="GeneID" id="100207602"/>
<keyword evidence="2" id="KW-0963">Cytoplasm</keyword>
<dbReference type="Gene3D" id="3.40.850.10">
    <property type="entry name" value="Kinesin motor domain"/>
    <property type="match status" value="1"/>
</dbReference>
<dbReference type="SUPFAM" id="SSF49562">
    <property type="entry name" value="C2 domain (Calcium/lipid-binding domain, CaLB)"/>
    <property type="match status" value="1"/>
</dbReference>
<dbReference type="PROSITE" id="PS00845">
    <property type="entry name" value="CAP_GLY_1"/>
    <property type="match status" value="1"/>
</dbReference>
<dbReference type="Proteomes" id="UP001652625">
    <property type="component" value="Chromosome 04"/>
</dbReference>
<evidence type="ECO:0000256" key="1">
    <source>
        <dbReference type="ARBA" id="ARBA00004245"/>
    </source>
</evidence>
<dbReference type="InterPro" id="IPR032405">
    <property type="entry name" value="Kinesin_assoc"/>
</dbReference>
<evidence type="ECO:0000256" key="7">
    <source>
        <dbReference type="ARBA" id="ARBA00023175"/>
    </source>
</evidence>
<evidence type="ECO:0000259" key="11">
    <source>
        <dbReference type="PROSITE" id="PS50067"/>
    </source>
</evidence>
<gene>
    <name evidence="14" type="primary">LOC100207602</name>
</gene>
<dbReference type="InterPro" id="IPR008984">
    <property type="entry name" value="SMAD_FHA_dom_sf"/>
</dbReference>
<evidence type="ECO:0000256" key="6">
    <source>
        <dbReference type="ARBA" id="ARBA00023054"/>
    </source>
</evidence>
<dbReference type="InterPro" id="IPR000253">
    <property type="entry name" value="FHA_dom"/>
</dbReference>
<dbReference type="InterPro" id="IPR027417">
    <property type="entry name" value="P-loop_NTPase"/>
</dbReference>
<dbReference type="Pfam" id="PF01302">
    <property type="entry name" value="CAP_GLY"/>
    <property type="match status" value="1"/>
</dbReference>
<dbReference type="Pfam" id="PF00498">
    <property type="entry name" value="FHA"/>
    <property type="match status" value="1"/>
</dbReference>
<keyword evidence="6" id="KW-0175">Coiled coil</keyword>
<keyword evidence="3" id="KW-0493">Microtubule</keyword>
<evidence type="ECO:0000256" key="10">
    <source>
        <dbReference type="SAM" id="MobiDB-lite"/>
    </source>
</evidence>
<accession>A0ABM4BRJ0</accession>
<reference evidence="14" key="1">
    <citation type="submission" date="2025-08" db="UniProtKB">
        <authorList>
            <consortium name="RefSeq"/>
        </authorList>
    </citation>
    <scope>IDENTIFICATION</scope>
</reference>
<dbReference type="Pfam" id="PF12423">
    <property type="entry name" value="KIF1B"/>
    <property type="match status" value="1"/>
</dbReference>
<evidence type="ECO:0000313" key="14">
    <source>
        <dbReference type="RefSeq" id="XP_065651765.1"/>
    </source>
</evidence>
<protein>
    <submittedName>
        <fullName evidence="14">Kinesin-like protein KIF13A isoform X5</fullName>
    </submittedName>
</protein>
<dbReference type="InterPro" id="IPR022140">
    <property type="entry name" value="Kinesin-like_KIF1-typ"/>
</dbReference>
<dbReference type="Gene3D" id="6.10.250.2520">
    <property type="match status" value="1"/>
</dbReference>
<evidence type="ECO:0000256" key="8">
    <source>
        <dbReference type="ARBA" id="ARBA00023212"/>
    </source>
</evidence>
<dbReference type="Pfam" id="PF12473">
    <property type="entry name" value="DUF3694"/>
    <property type="match status" value="2"/>
</dbReference>
<dbReference type="CDD" id="cd22706">
    <property type="entry name" value="FHA_KIF13"/>
    <property type="match status" value="1"/>
</dbReference>
<evidence type="ECO:0000256" key="5">
    <source>
        <dbReference type="ARBA" id="ARBA00022840"/>
    </source>
</evidence>
<feature type="compositionally biased region" description="Polar residues" evidence="10">
    <location>
        <begin position="1598"/>
        <end position="1608"/>
    </location>
</feature>
<dbReference type="PROSITE" id="PS50067">
    <property type="entry name" value="KINESIN_MOTOR_2"/>
    <property type="match status" value="1"/>
</dbReference>
<keyword evidence="8" id="KW-0206">Cytoskeleton</keyword>
<dbReference type="CDD" id="cd01365">
    <property type="entry name" value="KISc_KIF1A_KIF1B"/>
    <property type="match status" value="1"/>
</dbReference>
<feature type="binding site" evidence="9">
    <location>
        <begin position="95"/>
        <end position="102"/>
    </location>
    <ligand>
        <name>ATP</name>
        <dbReference type="ChEBI" id="CHEBI:30616"/>
    </ligand>
</feature>
<keyword evidence="4 9" id="KW-0547">Nucleotide-binding</keyword>
<dbReference type="SUPFAM" id="SSF49879">
    <property type="entry name" value="SMAD/FHA domain"/>
    <property type="match status" value="1"/>
</dbReference>
<feature type="domain" description="Kinesin motor" evidence="11">
    <location>
        <begin position="4"/>
        <end position="347"/>
    </location>
</feature>
<sequence>MSSKVKVAVRVRPLNRREIDCGIDIVVDMKDNQTILKAPKNEKRPPKSFTFDHCFWSMDKDDPRFSGQEYVFECLGTDVLENAFNGYNACIFAYGQTGSGKSFSMMGAPGQKGLIPRICDSLFERINRSSDENTTFKVEVSYMEIYNEKVRDLLSPSSEKHILRVREHALLGPYVDGLSKLLVNDFESIENLMIEGNKSRTVAATSMNAESSRSHAVFNVIMTYAQYDEITKATGERVSKISLVDLAGSERASKTNATGDRLKEGGNINKSLSTLGLVISALADQAAGKNVKKVNFVPYRDSVLTWLLKDNLGGNSRTVMIATLSPSGDNYDETMSTLRYADRAKRIENHAVVNEDPNAILIRELREEVERLKLQLLSRGIRSEKEVLQEQLDESKKLMEQASLTWEQKEKQTEYIQQERHKILEKMGISIQDSGIAVEKGRYYLVNLNADPSLNEMLVYYLLSHTKIGRSDAPVTQDIVLNGLGIASEHCIIDIEDEITYLQPLEGARTCVNGQVVKERTQIRHGDRILWGNHHFFRINCPHAPSPAGEPEVQMDFDFAQNELLLNEFDSLGEPIQVIIQQLEHQHEVEKQGALDQQKEMYEQKLEELRREKTPESLMTGRASSGYVSEDRFLNTPTIYDSQLFYEESVRRLREEVIRANVLVREANQLSFEMKKDSEFAVTLQIPTASLSQGVSRGPLTSEVAIVVRSKTRGTQVWSVDKLSNKIFDMRDAYEAEMETHPLQSIRSPSIADDDDGLFFEVECHTLIGVATVWLECLYQNVPLDYSAPIISQQGEVCGRLAIEIKRIQDDIDSTSINSDSCSDDENEGLALNSRIQVQITIKEAHGLPLTLCNYVFCQYRFFDNSLTVVPPYNTASVITPTKCNSMAFENTKKFLVNVDEEFLDYVTDGSLAVEVYGNRSRGFDQKPVSLNLSTDENGMKTLVESIEHSSSIVVEKIERTRDSMYINQMLTSSTYAATLRRWRELTRRIELWSEIHELNEQGFYSPVELLQREGQEAGGVFMLRQGYSRRIVVQCVVPKSGVSGHLPLVIESITHISVGSVAVRAKDQRGLDSYQERDLQTIRDRFSNSVMRRREYLDQQIQEMLNIPNKTKEDKEKEGLLIDQWVTLTEERNAILCPSPGSGVPGATIDWSPLPGMETHIPIIFLDLDDNALSGCSDIESDPAGHQSFLSFEQSDSIIELPILKYDQKRVTATASWDSSVHDSVYLNRVTQNTERVYVILKVTLRLSSPALVNVVLRKRLCVRMYKRPSLKDSLKKKFWKQSNIPNRCGVTFELISHIPRQSGEQTEERECLAQKAAEAIHAVGSDGEEMIDGDAIQKYNKGISHVENILNIHKLRQEVLVKEKLAAVGRSSKSLTARNNMRKFASTPNLFNSPSMSNLWRSNQFGSNSDLNSSELVPPPSNIEVNVSQYENTRSPLRASYGGEFMRQKRNPRAHKNNESRHSFHMFDPTRSASPLSIEKDIEIEIGKEPVESSPLLRRLGTTPRDNLHTLIEDDGSVSPTTPKGSFLITKNFENRPITEYRDISESSTRSFSEFQNVNEEQLNLDQERLKRNEMMRLIKDLPLLEQGVGDEKPNNTEGKFSPSFENPSNVVSGTLKVGDLVRISDNLEGFVRFYGRTQFADGVWVGLALSVPDGKNDGSVNGVSYFKCEPLHGLFIRAEKLTKSS</sequence>
<dbReference type="PROSITE" id="PS00411">
    <property type="entry name" value="KINESIN_MOTOR_1"/>
    <property type="match status" value="1"/>
</dbReference>
<name>A0ABM4BRJ0_HYDVU</name>
<dbReference type="SMART" id="SM01052">
    <property type="entry name" value="CAP_GLY"/>
    <property type="match status" value="1"/>
</dbReference>
<evidence type="ECO:0000256" key="4">
    <source>
        <dbReference type="ARBA" id="ARBA00022741"/>
    </source>
</evidence>
<feature type="domain" description="CAP-Gly" evidence="12">
    <location>
        <begin position="1638"/>
        <end position="1680"/>
    </location>
</feature>
<keyword evidence="7 9" id="KW-0505">Motor protein</keyword>